<dbReference type="Proteomes" id="UP001500305">
    <property type="component" value="Unassembled WGS sequence"/>
</dbReference>
<dbReference type="InterPro" id="IPR041664">
    <property type="entry name" value="AAA_16"/>
</dbReference>
<evidence type="ECO:0000256" key="1">
    <source>
        <dbReference type="ARBA" id="ARBA00022741"/>
    </source>
</evidence>
<dbReference type="PANTHER" id="PTHR16305:SF35">
    <property type="entry name" value="TRANSCRIPTIONAL ACTIVATOR DOMAIN"/>
    <property type="match status" value="1"/>
</dbReference>
<proteinExistence type="predicted"/>
<dbReference type="EMBL" id="BAAATR010000006">
    <property type="protein sequence ID" value="GAA2238246.1"/>
    <property type="molecule type" value="Genomic_DNA"/>
</dbReference>
<dbReference type="CDD" id="cd06170">
    <property type="entry name" value="LuxR_C_like"/>
    <property type="match status" value="1"/>
</dbReference>
<protein>
    <recommendedName>
        <fullName evidence="3">HTH luxR-type domain-containing protein</fullName>
    </recommendedName>
</protein>
<dbReference type="InterPro" id="IPR016032">
    <property type="entry name" value="Sig_transdc_resp-reg_C-effctor"/>
</dbReference>
<organism evidence="4 5">
    <name type="scientific">Kitasatospora cystarginea</name>
    <dbReference type="NCBI Taxonomy" id="58350"/>
    <lineage>
        <taxon>Bacteria</taxon>
        <taxon>Bacillati</taxon>
        <taxon>Actinomycetota</taxon>
        <taxon>Actinomycetes</taxon>
        <taxon>Kitasatosporales</taxon>
        <taxon>Streptomycetaceae</taxon>
        <taxon>Kitasatospora</taxon>
    </lineage>
</organism>
<dbReference type="PANTHER" id="PTHR16305">
    <property type="entry name" value="TESTICULAR SOLUBLE ADENYLYL CYCLASE"/>
    <property type="match status" value="1"/>
</dbReference>
<name>A0ABN3DPA9_9ACTN</name>
<keyword evidence="5" id="KW-1185">Reference proteome</keyword>
<dbReference type="Pfam" id="PF13191">
    <property type="entry name" value="AAA_16"/>
    <property type="match status" value="1"/>
</dbReference>
<reference evidence="4 5" key="1">
    <citation type="journal article" date="2019" name="Int. J. Syst. Evol. Microbiol.">
        <title>The Global Catalogue of Microorganisms (GCM) 10K type strain sequencing project: providing services to taxonomists for standard genome sequencing and annotation.</title>
        <authorList>
            <consortium name="The Broad Institute Genomics Platform"/>
            <consortium name="The Broad Institute Genome Sequencing Center for Infectious Disease"/>
            <person name="Wu L."/>
            <person name="Ma J."/>
        </authorList>
    </citation>
    <scope>NUCLEOTIDE SEQUENCE [LARGE SCALE GENOMIC DNA]</scope>
    <source>
        <strain evidence="4 5">JCM 7356</strain>
    </source>
</reference>
<comment type="caution">
    <text evidence="4">The sequence shown here is derived from an EMBL/GenBank/DDBJ whole genome shotgun (WGS) entry which is preliminary data.</text>
</comment>
<dbReference type="SUPFAM" id="SSF46894">
    <property type="entry name" value="C-terminal effector domain of the bipartite response regulators"/>
    <property type="match status" value="1"/>
</dbReference>
<dbReference type="PROSITE" id="PS50043">
    <property type="entry name" value="HTH_LUXR_2"/>
    <property type="match status" value="1"/>
</dbReference>
<feature type="domain" description="HTH luxR-type" evidence="3">
    <location>
        <begin position="904"/>
        <end position="969"/>
    </location>
</feature>
<sequence>MRTTSPVIVGRSAELTVLKTALTEVGTGTGRAVFMLGEAGIGKSRLAGECAQRALARALPVLRGRAGAGGTSTPFRPLQEALASRFRLSGPPGDAELAPCRPALARLVPEWRSAADPGHQESVVELAEALLRLLAVLGRGGGCVLVLEDLHDADSETTAVVDYLVDNIAEVPVLLLATLRPEPGPGLRMVRAAERRRAALTAELRPLAPTEVRLLAAGCLETPAEAVPDVVVDRLVAGGEGNPYLVEELLAEMVGSGGLSSNRNGWRVTGDLGAAVPATVVHSYGQRLDATGPQVRELLLVGACLGPRFSVSVVQLATGYDERNLFASLRSATGAGLIVPDQATPGWYAFRHALTAKALLATVPPTERAALARHAAAEVERADPALPDERCQLVAVLRLAAGDRCAAARHYTEAGRRALSAGASGSAVVLLERGYELAAEEDRPGVIESLVEALAEAGQLDRALVLVGELAPAGAAALSTDRRAALHNRLAWAAVTAERPKEAAAQVVAVRALLGGTATPEQTAALAAVEAHLAMLPGQGDRRARTADAARLASLAAEVAERAGLPVVACQAWQLLALTARERGFDHADEYLGRMLDVAERHALPAWRVEALLRLGVNESMRTGELHRLEQARQASLSLGSVMLTQTAEGTLAMISVLRGDPATAREIIDRCLGATARLGNLPTHRYLLLTDATLAAHHGRREEMERRLVTFSQGGGEDFFLMPLVLGLCRAVCALLEEDRELASTEIAAALAWEDRNPSVHYLAGRYGLHPFLEALAGRTGWAEHRAAEATSGAGLAWNRHFLELTRAVLLGRDGRGEEAARAVARAREVAAVFPTAAHLGLRLVSEAALRDGWGDPVAWLRTAEEHFHAAGVPAVTSVCRTLLRQAGASVAQHRTGRERIPARLRLQGVTPREYEVFVLLTGRPGNQQIARQLSISPRTVEKHLASLLGKTGCQDRVELCELAVRVCAEEGSGRGTGTGTGQV</sequence>
<keyword evidence="1" id="KW-0547">Nucleotide-binding</keyword>
<evidence type="ECO:0000313" key="5">
    <source>
        <dbReference type="Proteomes" id="UP001500305"/>
    </source>
</evidence>
<dbReference type="SMART" id="SM00421">
    <property type="entry name" value="HTH_LUXR"/>
    <property type="match status" value="1"/>
</dbReference>
<dbReference type="SUPFAM" id="SSF52540">
    <property type="entry name" value="P-loop containing nucleoside triphosphate hydrolases"/>
    <property type="match status" value="1"/>
</dbReference>
<keyword evidence="2" id="KW-0067">ATP-binding</keyword>
<dbReference type="InterPro" id="IPR000792">
    <property type="entry name" value="Tscrpt_reg_LuxR_C"/>
</dbReference>
<dbReference type="Gene3D" id="1.10.10.10">
    <property type="entry name" value="Winged helix-like DNA-binding domain superfamily/Winged helix DNA-binding domain"/>
    <property type="match status" value="1"/>
</dbReference>
<dbReference type="Pfam" id="PF00196">
    <property type="entry name" value="GerE"/>
    <property type="match status" value="1"/>
</dbReference>
<accession>A0ABN3DPA9</accession>
<dbReference type="InterPro" id="IPR036388">
    <property type="entry name" value="WH-like_DNA-bd_sf"/>
</dbReference>
<dbReference type="RefSeq" id="WP_344635820.1">
    <property type="nucleotide sequence ID" value="NZ_BAAATR010000006.1"/>
</dbReference>
<gene>
    <name evidence="4" type="ORF">GCM10010430_19080</name>
</gene>
<evidence type="ECO:0000313" key="4">
    <source>
        <dbReference type="EMBL" id="GAA2238246.1"/>
    </source>
</evidence>
<evidence type="ECO:0000259" key="3">
    <source>
        <dbReference type="PROSITE" id="PS50043"/>
    </source>
</evidence>
<evidence type="ECO:0000256" key="2">
    <source>
        <dbReference type="ARBA" id="ARBA00022840"/>
    </source>
</evidence>
<dbReference type="InterPro" id="IPR027417">
    <property type="entry name" value="P-loop_NTPase"/>
</dbReference>